<evidence type="ECO:0000256" key="14">
    <source>
        <dbReference type="RuleBase" id="RU367045"/>
    </source>
</evidence>
<feature type="domain" description="AAA+ ATPase" evidence="16">
    <location>
        <begin position="302"/>
        <end position="449"/>
    </location>
</feature>
<dbReference type="SMART" id="SM01072">
    <property type="entry name" value="CDC48_2"/>
    <property type="match status" value="1"/>
</dbReference>
<evidence type="ECO:0000313" key="20">
    <source>
        <dbReference type="EMBL" id="CAF3535326.1"/>
    </source>
</evidence>
<evidence type="ECO:0000256" key="8">
    <source>
        <dbReference type="ARBA" id="ARBA00022741"/>
    </source>
</evidence>
<dbReference type="GO" id="GO:0005795">
    <property type="term" value="C:Golgi stack"/>
    <property type="evidence" value="ECO:0007669"/>
    <property type="project" value="TreeGrafter"/>
</dbReference>
<dbReference type="GO" id="GO:0035494">
    <property type="term" value="P:SNARE complex disassembly"/>
    <property type="evidence" value="ECO:0007669"/>
    <property type="project" value="InterPro"/>
</dbReference>
<feature type="domain" description="CDC48 N-terminal subdomain" evidence="18">
    <location>
        <begin position="52"/>
        <end position="136"/>
    </location>
</feature>
<dbReference type="PANTHER" id="PTHR23078:SF3">
    <property type="entry name" value="VESICLE-FUSING ATPASE"/>
    <property type="match status" value="1"/>
</dbReference>
<dbReference type="SUPFAM" id="SSF50692">
    <property type="entry name" value="ADC-like"/>
    <property type="match status" value="1"/>
</dbReference>
<keyword evidence="9 14" id="KW-0378">Hydrolase</keyword>
<reference evidence="19" key="1">
    <citation type="submission" date="2021-02" db="EMBL/GenBank/DDBJ databases">
        <authorList>
            <person name="Nowell W R."/>
        </authorList>
    </citation>
    <scope>NUCLEOTIDE SEQUENCE</scope>
</reference>
<comment type="similarity">
    <text evidence="2 14">Belongs to the AAA ATPase family.</text>
</comment>
<evidence type="ECO:0000259" key="16">
    <source>
        <dbReference type="SMART" id="SM00382"/>
    </source>
</evidence>
<dbReference type="InterPro" id="IPR054419">
    <property type="entry name" value="NSF_ATPase_lid"/>
</dbReference>
<comment type="catalytic activity">
    <reaction evidence="13 14">
        <text>ATP + H2O = ADP + phosphate + H(+)</text>
        <dbReference type="Rhea" id="RHEA:13065"/>
        <dbReference type="ChEBI" id="CHEBI:15377"/>
        <dbReference type="ChEBI" id="CHEBI:15378"/>
        <dbReference type="ChEBI" id="CHEBI:30616"/>
        <dbReference type="ChEBI" id="CHEBI:43474"/>
        <dbReference type="ChEBI" id="CHEBI:456216"/>
        <dbReference type="EC" id="3.6.4.6"/>
    </reaction>
</comment>
<dbReference type="Gene3D" id="3.40.50.300">
    <property type="entry name" value="P-loop containing nucleotide triphosphate hydrolases"/>
    <property type="match status" value="2"/>
</dbReference>
<dbReference type="Proteomes" id="UP000663874">
    <property type="component" value="Unassembled WGS sequence"/>
</dbReference>
<dbReference type="Proteomes" id="UP000663889">
    <property type="component" value="Unassembled WGS sequence"/>
</dbReference>
<dbReference type="EMBL" id="CAJNOU010000239">
    <property type="protein sequence ID" value="CAF0927818.1"/>
    <property type="molecule type" value="Genomic_DNA"/>
</dbReference>
<name>A0A814BH55_9BILA</name>
<dbReference type="InterPro" id="IPR009010">
    <property type="entry name" value="Asp_de-COase-like_dom_sf"/>
</dbReference>
<evidence type="ECO:0000256" key="7">
    <source>
        <dbReference type="ARBA" id="ARBA00022737"/>
    </source>
</evidence>
<dbReference type="GO" id="GO:0006891">
    <property type="term" value="P:intra-Golgi vesicle-mediated transport"/>
    <property type="evidence" value="ECO:0007669"/>
    <property type="project" value="TreeGrafter"/>
</dbReference>
<evidence type="ECO:0000256" key="2">
    <source>
        <dbReference type="ARBA" id="ARBA00006914"/>
    </source>
</evidence>
<comment type="function">
    <text evidence="14">Required for vesicle-mediated transport. Catalyzes the fusion of transport vesicles within the Golgi cisternae. Is also required for transport from the endoplasmic reticulum to the Golgi stack. Seems to function as a fusion protein required for the delivery of cargo proteins to all compartments of the Golgi stack independent of vesicle origin.</text>
</comment>
<dbReference type="EMBL" id="CAJOBE010000006">
    <property type="protein sequence ID" value="CAF3535326.1"/>
    <property type="molecule type" value="Genomic_DNA"/>
</dbReference>
<dbReference type="InterPro" id="IPR003959">
    <property type="entry name" value="ATPase_AAA_core"/>
</dbReference>
<evidence type="ECO:0000256" key="4">
    <source>
        <dbReference type="ARBA" id="ARBA00022448"/>
    </source>
</evidence>
<organism evidence="19 21">
    <name type="scientific">Rotaria sordida</name>
    <dbReference type="NCBI Taxonomy" id="392033"/>
    <lineage>
        <taxon>Eukaryota</taxon>
        <taxon>Metazoa</taxon>
        <taxon>Spiralia</taxon>
        <taxon>Gnathifera</taxon>
        <taxon>Rotifera</taxon>
        <taxon>Eurotatoria</taxon>
        <taxon>Bdelloidea</taxon>
        <taxon>Philodinida</taxon>
        <taxon>Philodinidae</taxon>
        <taxon>Rotaria</taxon>
    </lineage>
</organism>
<comment type="subcellular location">
    <subcellularLocation>
        <location evidence="1 14">Cytoplasm</location>
    </subcellularLocation>
</comment>
<dbReference type="GO" id="GO:0046872">
    <property type="term" value="F:metal ion binding"/>
    <property type="evidence" value="ECO:0007669"/>
    <property type="project" value="UniProtKB-UniRule"/>
</dbReference>
<evidence type="ECO:0000259" key="18">
    <source>
        <dbReference type="SMART" id="SM01073"/>
    </source>
</evidence>
<evidence type="ECO:0000256" key="10">
    <source>
        <dbReference type="ARBA" id="ARBA00022840"/>
    </source>
</evidence>
<dbReference type="InterPro" id="IPR003960">
    <property type="entry name" value="ATPase_AAA_CS"/>
</dbReference>
<dbReference type="InterPro" id="IPR029067">
    <property type="entry name" value="CDC48_domain_2-like_sf"/>
</dbReference>
<dbReference type="PANTHER" id="PTHR23078">
    <property type="entry name" value="VESICULAR-FUSION PROTEIN NSF"/>
    <property type="match status" value="1"/>
</dbReference>
<dbReference type="FunFam" id="3.10.330.10:FF:000003">
    <property type="entry name" value="vesicle-fusing ATPase isoform X1"/>
    <property type="match status" value="1"/>
</dbReference>
<dbReference type="PROSITE" id="PS00674">
    <property type="entry name" value="AAA"/>
    <property type="match status" value="1"/>
</dbReference>
<keyword evidence="12 14" id="KW-0653">Protein transport</keyword>
<dbReference type="GO" id="GO:0043001">
    <property type="term" value="P:Golgi to plasma membrane protein transport"/>
    <property type="evidence" value="ECO:0007669"/>
    <property type="project" value="TreeGrafter"/>
</dbReference>
<dbReference type="FunFam" id="1.10.8.60:FF:000026">
    <property type="entry name" value="vesicle-fusing ATPase isoform X1"/>
    <property type="match status" value="1"/>
</dbReference>
<dbReference type="GO" id="GO:0005524">
    <property type="term" value="F:ATP binding"/>
    <property type="evidence" value="ECO:0007669"/>
    <property type="project" value="UniProtKB-UniRule"/>
</dbReference>
<evidence type="ECO:0000259" key="17">
    <source>
        <dbReference type="SMART" id="SM01072"/>
    </source>
</evidence>
<dbReference type="AlphaFoldDB" id="A0A814BH55"/>
<dbReference type="FunFam" id="3.40.50.300:FF:000187">
    <property type="entry name" value="Vesicular-fusion ATPase SEC18"/>
    <property type="match status" value="1"/>
</dbReference>
<keyword evidence="10 14" id="KW-0067">ATP-binding</keyword>
<keyword evidence="4 14" id="KW-0813">Transport</keyword>
<dbReference type="Pfam" id="PF17862">
    <property type="entry name" value="AAA_lid_3"/>
    <property type="match status" value="1"/>
</dbReference>
<dbReference type="Gene3D" id="2.40.40.20">
    <property type="match status" value="1"/>
</dbReference>
<comment type="caution">
    <text evidence="19">The sequence shown here is derived from an EMBL/GenBank/DDBJ whole genome shotgun (WGS) entry which is preliminary data.</text>
</comment>
<feature type="domain" description="CDC48" evidence="17">
    <location>
        <begin position="161"/>
        <end position="233"/>
    </location>
</feature>
<feature type="domain" description="AAA+ ATPase" evidence="16">
    <location>
        <begin position="585"/>
        <end position="721"/>
    </location>
</feature>
<comment type="cofactor">
    <cofactor evidence="14">
        <name>Mg(2+)</name>
        <dbReference type="ChEBI" id="CHEBI:18420"/>
    </cofactor>
    <text evidence="14">Binds 1 Mg(2+) ion per subunit.</text>
</comment>
<dbReference type="CDD" id="cd19504">
    <property type="entry name" value="RecA-like_NSF-SEC18_r1-like"/>
    <property type="match status" value="1"/>
</dbReference>
<evidence type="ECO:0000256" key="9">
    <source>
        <dbReference type="ARBA" id="ARBA00022801"/>
    </source>
</evidence>
<dbReference type="Gene3D" id="3.10.330.10">
    <property type="match status" value="1"/>
</dbReference>
<keyword evidence="14" id="KW-0931">ER-Golgi transport</keyword>
<dbReference type="InterPro" id="IPR027417">
    <property type="entry name" value="P-loop_NTPase"/>
</dbReference>
<feature type="region of interest" description="Disordered" evidence="15">
    <location>
        <begin position="15"/>
        <end position="37"/>
    </location>
</feature>
<evidence type="ECO:0000256" key="5">
    <source>
        <dbReference type="ARBA" id="ARBA00022490"/>
    </source>
</evidence>
<evidence type="ECO:0000256" key="15">
    <source>
        <dbReference type="SAM" id="MobiDB-lite"/>
    </source>
</evidence>
<dbReference type="SUPFAM" id="SSF52540">
    <property type="entry name" value="P-loop containing nucleoside triphosphate hydrolases"/>
    <property type="match status" value="2"/>
</dbReference>
<dbReference type="InterPro" id="IPR003593">
    <property type="entry name" value="AAA+_ATPase"/>
</dbReference>
<dbReference type="CDD" id="cd00009">
    <property type="entry name" value="AAA"/>
    <property type="match status" value="1"/>
</dbReference>
<dbReference type="EC" id="3.6.4.6" evidence="3 14"/>
<evidence type="ECO:0000313" key="19">
    <source>
        <dbReference type="EMBL" id="CAF0927818.1"/>
    </source>
</evidence>
<dbReference type="InterPro" id="IPR003338">
    <property type="entry name" value="CDC4_N-term_subdom"/>
</dbReference>
<evidence type="ECO:0000256" key="1">
    <source>
        <dbReference type="ARBA" id="ARBA00004496"/>
    </source>
</evidence>
<dbReference type="SMART" id="SM01073">
    <property type="entry name" value="CDC48_N"/>
    <property type="match status" value="1"/>
</dbReference>
<proteinExistence type="inferred from homology"/>
<sequence length="791" mass="88512">MFSWLRDNTTKSYSNVQDEQSSIVSPSRPQTAWSTSHQKQHLNDSMAAQAIQLVAAKCPTDDLTYTNCAIINEKDIDPKRVRHIELSSNVTAIKYIFTITKYASMPQGKIGFNTLQRRWANIELDRPYQIRPYAFDKNVQSISTLVLEVDFLNNKKTTNDPYDTDKMAVEFLQQYADHAFSVGQSLPFQFMDKKTLTLAVKEIEAADLSAIARGQSAKARKISIGVTLPNTMVVFERGEGSSINLIGKSKGKSQFVSIINPDFDFKTMGIGGLDAEFNAIFRRAFASRVFPPEIVYQLGMKHCRGILLYGPPGTGKTLMARQIGKMLNAREPKIVNGPQILDKYVGESEANVRKLFAEAEEEEKRLGPNSGLHIIIFDEIDAICKSRGSVASGAGVHDTVVNQLLSKIDGVDQLNNILVIGMTNRRDMIDEALLRPGRLEVQIEIGLPDEHGRLQILNIHTERLRENNKLSSDVNLKEFSELTRNFSGAEIEGLVRAAMSFAMNRHIKAGKHVEIDPDAADKLRICRADFMHALENDIKPAFGISKEEFDSYISNGIIIWGQPVTDVLEEGQLRIRQTVKSEMTPLVSILIEGPPNSGKTALAAHIALLSKFPYLKFCTAQTMLGFSELAKCQQLKKIFEDAHKSSLSCVVVDELESLLEYAPVGPRYSNNVLQTLKLLFKRPPPKGRKLLIIATATHRDILEQLGLLASFSKVIHLSNMTSGRHIFHVLNEIEHCFNDNEMRVLEKKLHDKKVWIGIKALLDLIEVARQADESSRVPRFLGQLEEVAGMN</sequence>
<dbReference type="Pfam" id="PF02933">
    <property type="entry name" value="CDC48_2"/>
    <property type="match status" value="1"/>
</dbReference>
<dbReference type="Pfam" id="PF21964">
    <property type="entry name" value="NSF_ATPase_lid"/>
    <property type="match status" value="1"/>
</dbReference>
<dbReference type="Pfam" id="PF00004">
    <property type="entry name" value="AAA"/>
    <property type="match status" value="2"/>
</dbReference>
<accession>A0A814BH55</accession>
<evidence type="ECO:0000313" key="21">
    <source>
        <dbReference type="Proteomes" id="UP000663889"/>
    </source>
</evidence>
<dbReference type="FunFam" id="3.40.50.300:FF:000166">
    <property type="entry name" value="vesicle-fusing ATPase isoform X1"/>
    <property type="match status" value="1"/>
</dbReference>
<dbReference type="SUPFAM" id="SSF54585">
    <property type="entry name" value="Cdc48 domain 2-like"/>
    <property type="match status" value="1"/>
</dbReference>
<dbReference type="GO" id="GO:0016887">
    <property type="term" value="F:ATP hydrolysis activity"/>
    <property type="evidence" value="ECO:0007669"/>
    <property type="project" value="InterPro"/>
</dbReference>
<evidence type="ECO:0000256" key="13">
    <source>
        <dbReference type="ARBA" id="ARBA00048883"/>
    </source>
</evidence>
<dbReference type="InterPro" id="IPR041569">
    <property type="entry name" value="AAA_lid_3"/>
</dbReference>
<dbReference type="InterPro" id="IPR004201">
    <property type="entry name" value="Cdc48_dom2"/>
</dbReference>
<evidence type="ECO:0000256" key="6">
    <source>
        <dbReference type="ARBA" id="ARBA00022723"/>
    </source>
</evidence>
<evidence type="ECO:0000256" key="12">
    <source>
        <dbReference type="ARBA" id="ARBA00022927"/>
    </source>
</evidence>
<dbReference type="InterPro" id="IPR039812">
    <property type="entry name" value="Vesicle-fus_ATPase"/>
</dbReference>
<keyword evidence="6 14" id="KW-0479">Metal-binding</keyword>
<dbReference type="Gene3D" id="1.10.8.60">
    <property type="match status" value="2"/>
</dbReference>
<keyword evidence="11 14" id="KW-0460">Magnesium</keyword>
<keyword evidence="8 14" id="KW-0547">Nucleotide-binding</keyword>
<evidence type="ECO:0000256" key="11">
    <source>
        <dbReference type="ARBA" id="ARBA00022842"/>
    </source>
</evidence>
<evidence type="ECO:0000256" key="3">
    <source>
        <dbReference type="ARBA" id="ARBA00012674"/>
    </source>
</evidence>
<keyword evidence="7" id="KW-0677">Repeat</keyword>
<keyword evidence="5 14" id="KW-0963">Cytoplasm</keyword>
<gene>
    <name evidence="20" type="ORF">FNK824_LOCUS190</name>
    <name evidence="19" type="ORF">SEV965_LOCUS7005</name>
</gene>
<dbReference type="SMART" id="SM00382">
    <property type="entry name" value="AAA"/>
    <property type="match status" value="2"/>
</dbReference>
<protein>
    <recommendedName>
        <fullName evidence="3 14">Vesicle-fusing ATPase</fullName>
        <ecNumber evidence="3 14">3.6.4.6</ecNumber>
    </recommendedName>
</protein>